<sequence>MRAKGISYDTGFVKNGATSRKHFNPETVKRELRIIRDDLHCNAVRIMGGDPERMELAATHAADLGLEVWLSPYPSN</sequence>
<organism evidence="1 2">
    <name type="scientific">Microtetraspora malaysiensis</name>
    <dbReference type="NCBI Taxonomy" id="161358"/>
    <lineage>
        <taxon>Bacteria</taxon>
        <taxon>Bacillati</taxon>
        <taxon>Actinomycetota</taxon>
        <taxon>Actinomycetes</taxon>
        <taxon>Streptosporangiales</taxon>
        <taxon>Streptosporangiaceae</taxon>
        <taxon>Microtetraspora</taxon>
    </lineage>
</organism>
<keyword evidence="2" id="KW-1185">Reference proteome</keyword>
<protein>
    <submittedName>
        <fullName evidence="1">Uncharacterized protein</fullName>
    </submittedName>
</protein>
<proteinExistence type="predicted"/>
<gene>
    <name evidence="1" type="ORF">ACFYXI_08130</name>
</gene>
<reference evidence="1 2" key="1">
    <citation type="submission" date="2024-10" db="EMBL/GenBank/DDBJ databases">
        <title>The Natural Products Discovery Center: Release of the First 8490 Sequenced Strains for Exploring Actinobacteria Biosynthetic Diversity.</title>
        <authorList>
            <person name="Kalkreuter E."/>
            <person name="Kautsar S.A."/>
            <person name="Yang D."/>
            <person name="Bader C.D."/>
            <person name="Teijaro C.N."/>
            <person name="Fluegel L."/>
            <person name="Davis C.M."/>
            <person name="Simpson J.R."/>
            <person name="Lauterbach L."/>
            <person name="Steele A.D."/>
            <person name="Gui C."/>
            <person name="Meng S."/>
            <person name="Li G."/>
            <person name="Viehrig K."/>
            <person name="Ye F."/>
            <person name="Su P."/>
            <person name="Kiefer A.F."/>
            <person name="Nichols A."/>
            <person name="Cepeda A.J."/>
            <person name="Yan W."/>
            <person name="Fan B."/>
            <person name="Jiang Y."/>
            <person name="Adhikari A."/>
            <person name="Zheng C.-J."/>
            <person name="Schuster L."/>
            <person name="Cowan T.M."/>
            <person name="Smanski M.J."/>
            <person name="Chevrette M.G."/>
            <person name="De Carvalho L.P.S."/>
            <person name="Shen B."/>
        </authorList>
    </citation>
    <scope>NUCLEOTIDE SEQUENCE [LARGE SCALE GENOMIC DNA]</scope>
    <source>
        <strain evidence="1 2">NPDC002173</strain>
    </source>
</reference>
<dbReference type="Proteomes" id="UP001602013">
    <property type="component" value="Unassembled WGS sequence"/>
</dbReference>
<dbReference type="RefSeq" id="WP_387409578.1">
    <property type="nucleotide sequence ID" value="NZ_JBIASD010000004.1"/>
</dbReference>
<comment type="caution">
    <text evidence="1">The sequence shown here is derived from an EMBL/GenBank/DDBJ whole genome shotgun (WGS) entry which is preliminary data.</text>
</comment>
<evidence type="ECO:0000313" key="1">
    <source>
        <dbReference type="EMBL" id="MFF3665548.1"/>
    </source>
</evidence>
<evidence type="ECO:0000313" key="2">
    <source>
        <dbReference type="Proteomes" id="UP001602013"/>
    </source>
</evidence>
<name>A0ABW6SNX8_9ACTN</name>
<accession>A0ABW6SNX8</accession>
<dbReference type="EMBL" id="JBIASD010000004">
    <property type="protein sequence ID" value="MFF3665548.1"/>
    <property type="molecule type" value="Genomic_DNA"/>
</dbReference>